<organism evidence="5">
    <name type="scientific">marine metagenome</name>
    <dbReference type="NCBI Taxonomy" id="408172"/>
    <lineage>
        <taxon>unclassified sequences</taxon>
        <taxon>metagenomes</taxon>
        <taxon>ecological metagenomes</taxon>
    </lineage>
</organism>
<dbReference type="SUPFAM" id="SSF101852">
    <property type="entry name" value="Bacterial fluorinating enzyme, C-terminal domain"/>
    <property type="match status" value="1"/>
</dbReference>
<dbReference type="InterPro" id="IPR023227">
    <property type="entry name" value="SAM_OH_AdoTrfase_C_sf"/>
</dbReference>
<evidence type="ECO:0000259" key="3">
    <source>
        <dbReference type="Pfam" id="PF01887"/>
    </source>
</evidence>
<sequence>MSIITLTTDYGNKDYSVSALKAKIYNEISDIKIVDISHNISPFNLTEAAYIIKSAYKHFPKNSIHIIGIESEFTPENTHIAMKFDDNYFIGADNGIFSMIIGDFKADSIVEINIHKNYNNKITANDVFVKIATHISRDGKLEVVGKKIDTIKEIKDIKPVISSDSSQIIGSVIYIDNYGNVVTNITQKTFNEISKSRSFTIHARNVQFNKIYNSYSDAIDYSIPKEKREEDGKKIALFNNLGYLELSIYKSNPATVGSASTLFGLNYRDQISIHF</sequence>
<name>A0A381NAY0_9ZZZZ</name>
<dbReference type="EMBL" id="UINC01000233">
    <property type="protein sequence ID" value="SUZ51667.1"/>
    <property type="molecule type" value="Genomic_DNA"/>
</dbReference>
<evidence type="ECO:0008006" key="6">
    <source>
        <dbReference type="Google" id="ProtNLM"/>
    </source>
</evidence>
<dbReference type="InterPro" id="IPR002747">
    <property type="entry name" value="SAM_OH_AdoTrfase"/>
</dbReference>
<dbReference type="Gene3D" id="3.40.50.10790">
    <property type="entry name" value="S-adenosyl-l-methionine hydroxide adenosyltransferase, N-terminal"/>
    <property type="match status" value="1"/>
</dbReference>
<dbReference type="Gene3D" id="2.40.30.90">
    <property type="entry name" value="Bacterial fluorinating enzyme like"/>
    <property type="match status" value="1"/>
</dbReference>
<proteinExistence type="inferred from homology"/>
<dbReference type="PANTHER" id="PTHR35092">
    <property type="entry name" value="CHLORINASE MJ1651"/>
    <property type="match status" value="1"/>
</dbReference>
<evidence type="ECO:0000256" key="2">
    <source>
        <dbReference type="ARBA" id="ARBA00024035"/>
    </source>
</evidence>
<reference evidence="5" key="1">
    <citation type="submission" date="2018-05" db="EMBL/GenBank/DDBJ databases">
        <authorList>
            <person name="Lanie J.A."/>
            <person name="Ng W.-L."/>
            <person name="Kazmierczak K.M."/>
            <person name="Andrzejewski T.M."/>
            <person name="Davidsen T.M."/>
            <person name="Wayne K.J."/>
            <person name="Tettelin H."/>
            <person name="Glass J.I."/>
            <person name="Rusch D."/>
            <person name="Podicherti R."/>
            <person name="Tsui H.-C.T."/>
            <person name="Winkler M.E."/>
        </authorList>
    </citation>
    <scope>NUCLEOTIDE SEQUENCE</scope>
</reference>
<dbReference type="AlphaFoldDB" id="A0A381NAY0"/>
<evidence type="ECO:0000259" key="4">
    <source>
        <dbReference type="Pfam" id="PF20257"/>
    </source>
</evidence>
<dbReference type="InterPro" id="IPR023228">
    <property type="entry name" value="SAM_OH_AdoTrfase_N_sf"/>
</dbReference>
<dbReference type="Pfam" id="PF01887">
    <property type="entry name" value="SAM_HAT_N"/>
    <property type="match status" value="1"/>
</dbReference>
<dbReference type="Pfam" id="PF20257">
    <property type="entry name" value="SAM_HAT_C"/>
    <property type="match status" value="1"/>
</dbReference>
<dbReference type="InterPro" id="IPR046470">
    <property type="entry name" value="SAM_HAT_C"/>
</dbReference>
<evidence type="ECO:0000256" key="1">
    <source>
        <dbReference type="ARBA" id="ARBA00022691"/>
    </source>
</evidence>
<evidence type="ECO:0000313" key="5">
    <source>
        <dbReference type="EMBL" id="SUZ51667.1"/>
    </source>
</evidence>
<comment type="similarity">
    <text evidence="2">Belongs to the SAM hydrolase / SAM-dependent halogenase family.</text>
</comment>
<accession>A0A381NAY0</accession>
<protein>
    <recommendedName>
        <fullName evidence="6">SAM-dependent chlorinase/fluorinase</fullName>
    </recommendedName>
</protein>
<dbReference type="InterPro" id="IPR046469">
    <property type="entry name" value="SAM_HAT_N"/>
</dbReference>
<feature type="domain" description="S-adenosyl-l-methionine hydroxide adenosyltransferase C-terminal" evidence="4">
    <location>
        <begin position="170"/>
        <end position="271"/>
    </location>
</feature>
<keyword evidence="1" id="KW-0949">S-adenosyl-L-methionine</keyword>
<dbReference type="SUPFAM" id="SSF102522">
    <property type="entry name" value="Bacterial fluorinating enzyme, N-terminal domain"/>
    <property type="match status" value="1"/>
</dbReference>
<dbReference type="PIRSF" id="PIRSF006779">
    <property type="entry name" value="UCP006779"/>
    <property type="match status" value="1"/>
</dbReference>
<dbReference type="PANTHER" id="PTHR35092:SF1">
    <property type="entry name" value="CHLORINASE MJ1651"/>
    <property type="match status" value="1"/>
</dbReference>
<gene>
    <name evidence="5" type="ORF">METZ01_LOCUS4521</name>
</gene>
<feature type="domain" description="S-adenosyl-l-methionine hydroxide adenosyltransferase N-terminal" evidence="3">
    <location>
        <begin position="4"/>
        <end position="145"/>
    </location>
</feature>